<comment type="caution">
    <text evidence="1">The sequence shown here is derived from an EMBL/GenBank/DDBJ whole genome shotgun (WGS) entry which is preliminary data.</text>
</comment>
<accession>A0ABT7XJ16</accession>
<evidence type="ECO:0000313" key="2">
    <source>
        <dbReference type="Proteomes" id="UP001168540"/>
    </source>
</evidence>
<name>A0ABT7XJ16_9NEIS</name>
<dbReference type="EMBL" id="JAUEDK010000003">
    <property type="protein sequence ID" value="MDN0073776.1"/>
    <property type="molecule type" value="Genomic_DNA"/>
</dbReference>
<keyword evidence="2" id="KW-1185">Reference proteome</keyword>
<organism evidence="1 2">
    <name type="scientific">Crenobacter oryzisoli</name>
    <dbReference type="NCBI Taxonomy" id="3056844"/>
    <lineage>
        <taxon>Bacteria</taxon>
        <taxon>Pseudomonadati</taxon>
        <taxon>Pseudomonadota</taxon>
        <taxon>Betaproteobacteria</taxon>
        <taxon>Neisseriales</taxon>
        <taxon>Neisseriaceae</taxon>
        <taxon>Crenobacter</taxon>
    </lineage>
</organism>
<evidence type="ECO:0000313" key="1">
    <source>
        <dbReference type="EMBL" id="MDN0073776.1"/>
    </source>
</evidence>
<dbReference type="RefSeq" id="WP_289828317.1">
    <property type="nucleotide sequence ID" value="NZ_JAUEDK010000003.1"/>
</dbReference>
<protein>
    <submittedName>
        <fullName evidence="1">Uncharacterized protein</fullName>
    </submittedName>
</protein>
<gene>
    <name evidence="1" type="ORF">QU481_02560</name>
</gene>
<proteinExistence type="predicted"/>
<sequence>MSADPEPYCAALIGAHALLEILMDIKSIPVSALLFTPLRAARDRL</sequence>
<dbReference type="Proteomes" id="UP001168540">
    <property type="component" value="Unassembled WGS sequence"/>
</dbReference>
<reference evidence="1" key="1">
    <citation type="submission" date="2023-06" db="EMBL/GenBank/DDBJ databases">
        <authorList>
            <person name="Zhang S."/>
        </authorList>
    </citation>
    <scope>NUCLEOTIDE SEQUENCE</scope>
    <source>
        <strain evidence="1">SG2303</strain>
    </source>
</reference>